<sequence>MAPKRKTRKSAASAAEEEAAAAAPPLPDEAAPSPSSLDERPPLPDADVPEAAPADQPPLPAENPPLPDEQPPLPTEQPPLPDEPLPVEKDDQEEDDDDDDDEGEGEDGETKDKGKGKSDADAGTWQAVWAPESNAYYFWNTESGEVTWTNPLAPDAENASAAATAPPLPAEPAPPLPSASASTSARPPSAAANGLPEIDPGLAFLMAPEQRGSDPAAVAMAARRGQYAADTGYSFHHLEEYNRAKRFGEHYFDVEGYEKQRAAEALKRKADEEAGVGTSRKVTKKDMERFRAKKAEYKHRRNAWLYD</sequence>
<feature type="compositionally biased region" description="Acidic residues" evidence="1">
    <location>
        <begin position="90"/>
        <end position="107"/>
    </location>
</feature>
<dbReference type="RefSeq" id="XP_028480579.1">
    <property type="nucleotide sequence ID" value="XM_028616722.1"/>
</dbReference>
<dbReference type="EMBL" id="RSCE01000001">
    <property type="protein sequence ID" value="RSH88371.1"/>
    <property type="molecule type" value="Genomic_DNA"/>
</dbReference>
<proteinExistence type="predicted"/>
<dbReference type="InterPro" id="IPR036020">
    <property type="entry name" value="WW_dom_sf"/>
</dbReference>
<feature type="compositionally biased region" description="Low complexity" evidence="1">
    <location>
        <begin position="151"/>
        <end position="165"/>
    </location>
</feature>
<accession>A0A427YB51</accession>
<feature type="compositionally biased region" description="Pro residues" evidence="1">
    <location>
        <begin position="55"/>
        <end position="84"/>
    </location>
</feature>
<gene>
    <name evidence="3" type="ORF">EHS24_000911</name>
</gene>
<name>A0A427YB51_9TREE</name>
<feature type="compositionally biased region" description="Basic and acidic residues" evidence="1">
    <location>
        <begin position="108"/>
        <end position="120"/>
    </location>
</feature>
<feature type="compositionally biased region" description="Low complexity" evidence="1">
    <location>
        <begin position="10"/>
        <end position="36"/>
    </location>
</feature>
<comment type="caution">
    <text evidence="3">The sequence shown here is derived from an EMBL/GenBank/DDBJ whole genome shotgun (WGS) entry which is preliminary data.</text>
</comment>
<dbReference type="InterPro" id="IPR001202">
    <property type="entry name" value="WW_dom"/>
</dbReference>
<evidence type="ECO:0000256" key="1">
    <source>
        <dbReference type="SAM" id="MobiDB-lite"/>
    </source>
</evidence>
<feature type="compositionally biased region" description="Low complexity" evidence="1">
    <location>
        <begin position="178"/>
        <end position="192"/>
    </location>
</feature>
<dbReference type="PROSITE" id="PS50020">
    <property type="entry name" value="WW_DOMAIN_2"/>
    <property type="match status" value="1"/>
</dbReference>
<feature type="compositionally biased region" description="Low complexity" evidence="1">
    <location>
        <begin position="45"/>
        <end position="54"/>
    </location>
</feature>
<dbReference type="OrthoDB" id="2444812at2759"/>
<organism evidence="3 4">
    <name type="scientific">Apiotrichum porosum</name>
    <dbReference type="NCBI Taxonomy" id="105984"/>
    <lineage>
        <taxon>Eukaryota</taxon>
        <taxon>Fungi</taxon>
        <taxon>Dikarya</taxon>
        <taxon>Basidiomycota</taxon>
        <taxon>Agaricomycotina</taxon>
        <taxon>Tremellomycetes</taxon>
        <taxon>Trichosporonales</taxon>
        <taxon>Trichosporonaceae</taxon>
        <taxon>Apiotrichum</taxon>
    </lineage>
</organism>
<dbReference type="Gene3D" id="2.20.70.10">
    <property type="match status" value="1"/>
</dbReference>
<dbReference type="AlphaFoldDB" id="A0A427YB51"/>
<protein>
    <recommendedName>
        <fullName evidence="2">WW domain-containing protein</fullName>
    </recommendedName>
</protein>
<reference evidence="3 4" key="1">
    <citation type="submission" date="2018-11" db="EMBL/GenBank/DDBJ databases">
        <title>Genome sequence of Apiotrichum porosum DSM 27194.</title>
        <authorList>
            <person name="Aliyu H."/>
            <person name="Gorte O."/>
            <person name="Ochsenreither K."/>
        </authorList>
    </citation>
    <scope>NUCLEOTIDE SEQUENCE [LARGE SCALE GENOMIC DNA]</scope>
    <source>
        <strain evidence="3 4">DSM 27194</strain>
    </source>
</reference>
<dbReference type="SUPFAM" id="SSF51045">
    <property type="entry name" value="WW domain"/>
    <property type="match status" value="1"/>
</dbReference>
<feature type="domain" description="WW" evidence="2">
    <location>
        <begin position="125"/>
        <end position="153"/>
    </location>
</feature>
<dbReference type="STRING" id="105984.A0A427YB51"/>
<evidence type="ECO:0000313" key="3">
    <source>
        <dbReference type="EMBL" id="RSH88371.1"/>
    </source>
</evidence>
<evidence type="ECO:0000313" key="4">
    <source>
        <dbReference type="Proteomes" id="UP000279236"/>
    </source>
</evidence>
<dbReference type="GeneID" id="39585454"/>
<dbReference type="Pfam" id="PF00397">
    <property type="entry name" value="WW"/>
    <property type="match status" value="1"/>
</dbReference>
<dbReference type="Proteomes" id="UP000279236">
    <property type="component" value="Unassembled WGS sequence"/>
</dbReference>
<evidence type="ECO:0000259" key="2">
    <source>
        <dbReference type="PROSITE" id="PS50020"/>
    </source>
</evidence>
<feature type="region of interest" description="Disordered" evidence="1">
    <location>
        <begin position="1"/>
        <end position="126"/>
    </location>
</feature>
<keyword evidence="4" id="KW-1185">Reference proteome</keyword>
<feature type="compositionally biased region" description="Pro residues" evidence="1">
    <location>
        <begin position="166"/>
        <end position="177"/>
    </location>
</feature>
<feature type="region of interest" description="Disordered" evidence="1">
    <location>
        <begin position="146"/>
        <end position="196"/>
    </location>
</feature>